<gene>
    <name evidence="1" type="ORF">ACFSJU_11620</name>
</gene>
<dbReference type="EMBL" id="JBHUHZ010000001">
    <property type="protein sequence ID" value="MFD2163043.1"/>
    <property type="molecule type" value="Genomic_DNA"/>
</dbReference>
<organism evidence="1 2">
    <name type="scientific">Paradesertivirga mongoliensis</name>
    <dbReference type="NCBI Taxonomy" id="2100740"/>
    <lineage>
        <taxon>Bacteria</taxon>
        <taxon>Pseudomonadati</taxon>
        <taxon>Bacteroidota</taxon>
        <taxon>Sphingobacteriia</taxon>
        <taxon>Sphingobacteriales</taxon>
        <taxon>Sphingobacteriaceae</taxon>
        <taxon>Paradesertivirga</taxon>
    </lineage>
</organism>
<dbReference type="InterPro" id="IPR008928">
    <property type="entry name" value="6-hairpin_glycosidase_sf"/>
</dbReference>
<reference evidence="2" key="1">
    <citation type="journal article" date="2019" name="Int. J. Syst. Evol. Microbiol.">
        <title>The Global Catalogue of Microorganisms (GCM) 10K type strain sequencing project: providing services to taxonomists for standard genome sequencing and annotation.</title>
        <authorList>
            <consortium name="The Broad Institute Genomics Platform"/>
            <consortium name="The Broad Institute Genome Sequencing Center for Infectious Disease"/>
            <person name="Wu L."/>
            <person name="Ma J."/>
        </authorList>
    </citation>
    <scope>NUCLEOTIDE SEQUENCE [LARGE SCALE GENOMIC DNA]</scope>
    <source>
        <strain evidence="2">KCTC 42217</strain>
    </source>
</reference>
<dbReference type="Proteomes" id="UP001597387">
    <property type="component" value="Unassembled WGS sequence"/>
</dbReference>
<dbReference type="RefSeq" id="WP_255902416.1">
    <property type="nucleotide sequence ID" value="NZ_JAFMZO010000003.1"/>
</dbReference>
<comment type="caution">
    <text evidence="1">The sequence shown here is derived from an EMBL/GenBank/DDBJ whole genome shotgun (WGS) entry which is preliminary data.</text>
</comment>
<accession>A0ABW4ZLT9</accession>
<dbReference type="SUPFAM" id="SSF48208">
    <property type="entry name" value="Six-hairpin glycosidases"/>
    <property type="match status" value="1"/>
</dbReference>
<evidence type="ECO:0000313" key="2">
    <source>
        <dbReference type="Proteomes" id="UP001597387"/>
    </source>
</evidence>
<proteinExistence type="predicted"/>
<sequence>MLSKFLTICFSLLIVITTASGFSKRKQIAFCGSTANDLYILLKCEGYKVKQYPSPSAAINAAASGSAVFIISESYPEVSTKNDVTEAMLSTANKKDLKLYIEYPSSFPGLKVNTSPLETRFERGVVTSSELGGVLKPMSLLGIHNCHILPVNVSNPLVVLARVVGFDKAEYGLANTTTYPLLFESGNAMISMTKLSNFATARYGPNESIKQLWTYILSQVTDNKALKIKHWPRHVSPMYGKNQKLPKGARINSVKKGVEWFDNAKLFIHPNWKDLWLKNQANKGAQGPPIDYNKPSGDGALGIIEGHTSLINYNGRQQYNYWMRADVQGEVSMALAAAGSAFKDEKYNEKAINLINYLFDTSNMRAGAKNDPNSPAYGLIGWATTNPGTFYGDDNARAILGIIGASAYLKSNQWDRELTEAIMANFRTTGKQGFRSERLEEHDIVKNGLKFYENRDLFYPSPHFESWMWALYLWLYNKTGYEPLLTKTKTAIKMTMDAYPNKWLWGSSLQTQRARMVLPLAWLVRIQDTEEHRRWLDIVATDLLKAQVESGGIREEIGEGKGHFKELKSNSDYGTDESSLIFENGDPVAEMLYTCNFAIFSLNEAAHATGNQKYKTAVDKLSDFLTRIQVNSKKHKDLDGSWFRAFEYDRWDYWASNADVGWGAWCTLSGWIQSWIVTTQLQVEKKESYWELTKGSSDSIKQTVDVMAKKK</sequence>
<name>A0ABW4ZLT9_9SPHI</name>
<keyword evidence="2" id="KW-1185">Reference proteome</keyword>
<evidence type="ECO:0000313" key="1">
    <source>
        <dbReference type="EMBL" id="MFD2163043.1"/>
    </source>
</evidence>
<protein>
    <submittedName>
        <fullName evidence="1">Uncharacterized protein</fullName>
    </submittedName>
</protein>